<evidence type="ECO:0000313" key="2">
    <source>
        <dbReference type="Proteomes" id="UP000542405"/>
    </source>
</evidence>
<proteinExistence type="predicted"/>
<name>A0A848NCQ1_9BURK</name>
<comment type="caution">
    <text evidence="1">The sequence shown here is derived from an EMBL/GenBank/DDBJ whole genome shotgun (WGS) entry which is preliminary data.</text>
</comment>
<dbReference type="EMBL" id="JABBZE010000014">
    <property type="protein sequence ID" value="NMU88897.1"/>
    <property type="molecule type" value="Genomic_DNA"/>
</dbReference>
<accession>A0A848NCQ1</accession>
<sequence length="66" mass="7276">MLGEYPQDFNPGSLRCHQLMVSGRKLKTSQQQSRAADLTGPKLAGIAVFPFLGKTVFPVKLEQEKS</sequence>
<dbReference type="Proteomes" id="UP000542405">
    <property type="component" value="Unassembled WGS sequence"/>
</dbReference>
<dbReference type="AlphaFoldDB" id="A0A848NCQ1"/>
<gene>
    <name evidence="1" type="ORF">HGQ98_03235</name>
</gene>
<protein>
    <submittedName>
        <fullName evidence="1">Uncharacterized protein</fullName>
    </submittedName>
</protein>
<evidence type="ECO:0000313" key="1">
    <source>
        <dbReference type="EMBL" id="NMU88897.1"/>
    </source>
</evidence>
<organism evidence="1 2">
    <name type="scientific">Achromobacter ruhlandii</name>
    <dbReference type="NCBI Taxonomy" id="72557"/>
    <lineage>
        <taxon>Bacteria</taxon>
        <taxon>Pseudomonadati</taxon>
        <taxon>Pseudomonadota</taxon>
        <taxon>Betaproteobacteria</taxon>
        <taxon>Burkholderiales</taxon>
        <taxon>Alcaligenaceae</taxon>
        <taxon>Achromobacter</taxon>
    </lineage>
</organism>
<reference evidence="1 2" key="1">
    <citation type="submission" date="2020-04" db="EMBL/GenBank/DDBJ databases">
        <title>Achromobacter ruhlandii genome sequencing and assembly.</title>
        <authorList>
            <person name="Martins R.C.R."/>
            <person name="Perdigao-Neto L.V."/>
            <person name="Levin A.S.S."/>
            <person name="Costa S.F."/>
        </authorList>
    </citation>
    <scope>NUCLEOTIDE SEQUENCE [LARGE SCALE GENOMIC DNA]</scope>
    <source>
        <strain evidence="1 2">9035ralo</strain>
    </source>
</reference>
<dbReference type="RefSeq" id="WP_169535854.1">
    <property type="nucleotide sequence ID" value="NZ_JABBZE010000014.1"/>
</dbReference>